<dbReference type="GO" id="GO:0004789">
    <property type="term" value="F:thiamine-phosphate diphosphorylase activity"/>
    <property type="evidence" value="ECO:0007669"/>
    <property type="project" value="UniProtKB-EC"/>
</dbReference>
<evidence type="ECO:0000256" key="9">
    <source>
        <dbReference type="ARBA" id="ARBA00047883"/>
    </source>
</evidence>
<evidence type="ECO:0000256" key="11">
    <source>
        <dbReference type="RuleBase" id="RU004253"/>
    </source>
</evidence>
<dbReference type="STRING" id="937218.SAMN06297251_104138"/>
<dbReference type="InterPro" id="IPR034291">
    <property type="entry name" value="TMP_synthase"/>
</dbReference>
<dbReference type="InterPro" id="IPR013785">
    <property type="entry name" value="Aldolase_TIM"/>
</dbReference>
<dbReference type="PANTHER" id="PTHR20857:SF15">
    <property type="entry name" value="THIAMINE-PHOSPHATE SYNTHASE"/>
    <property type="match status" value="1"/>
</dbReference>
<dbReference type="EC" id="2.5.1.3" evidence="10"/>
<dbReference type="SUPFAM" id="SSF51391">
    <property type="entry name" value="Thiamin phosphate synthase"/>
    <property type="match status" value="1"/>
</dbReference>
<dbReference type="NCBIfam" id="TIGR00693">
    <property type="entry name" value="thiE"/>
    <property type="match status" value="1"/>
</dbReference>
<dbReference type="GO" id="GO:0009229">
    <property type="term" value="P:thiamine diphosphate biosynthetic process"/>
    <property type="evidence" value="ECO:0007669"/>
    <property type="project" value="UniProtKB-UniPathway"/>
</dbReference>
<gene>
    <name evidence="13" type="ORF">SAMN06297251_104138</name>
</gene>
<evidence type="ECO:0000256" key="1">
    <source>
        <dbReference type="ARBA" id="ARBA00001946"/>
    </source>
</evidence>
<reference evidence="13 14" key="1">
    <citation type="submission" date="2017-04" db="EMBL/GenBank/DDBJ databases">
        <authorList>
            <person name="Afonso C.L."/>
            <person name="Miller P.J."/>
            <person name="Scott M.A."/>
            <person name="Spackman E."/>
            <person name="Goraichik I."/>
            <person name="Dimitrov K.M."/>
            <person name="Suarez D.L."/>
            <person name="Swayne D.E."/>
        </authorList>
    </citation>
    <scope>NUCLEOTIDE SEQUENCE [LARGE SCALE GENOMIC DNA]</scope>
    <source>
        <strain evidence="13 14">CGMCC 1.10972</strain>
    </source>
</reference>
<feature type="domain" description="Thiamine phosphate synthase/TenI" evidence="12">
    <location>
        <begin position="26"/>
        <end position="193"/>
    </location>
</feature>
<comment type="pathway">
    <text evidence="2 11">Cofactor biosynthesis; thiamine diphosphate biosynthesis; thiamine phosphate from 4-amino-2-methyl-5-diphosphomethylpyrimidine and 4-methyl-5-(2-phosphoethyl)-thiazole: step 1/1.</text>
</comment>
<evidence type="ECO:0000256" key="2">
    <source>
        <dbReference type="ARBA" id="ARBA00005165"/>
    </source>
</evidence>
<accession>A0A1W2AFB1</accession>
<proteinExistence type="inferred from homology"/>
<sequence length="213" mass="23726">MTPTATPGLQRSLPPDLDRFYLIVDDADMAERLVPMGVKLVQLRAKDMEEGRLREEIRRAKRLCEAHGCTLVVNDYWRLAIEEDCAYVHLGQEDLITADVSAIRRAGLKLGLSTHDHAELETALAAEPDYIALGPIWETKLKAMKWAPQTVARIEEWKRLIGRIPLVAIGGITVERLPAVFAAGADIAAVVTDVTRAEDPEARCRTWFSATRT</sequence>
<evidence type="ECO:0000256" key="6">
    <source>
        <dbReference type="ARBA" id="ARBA00022977"/>
    </source>
</evidence>
<keyword evidence="3 10" id="KW-0808">Transferase</keyword>
<dbReference type="UniPathway" id="UPA00060">
    <property type="reaction ID" value="UER00141"/>
</dbReference>
<protein>
    <recommendedName>
        <fullName evidence="10">Thiamine-phosphate synthase</fullName>
        <ecNumber evidence="10">2.5.1.3</ecNumber>
    </recommendedName>
    <alternativeName>
        <fullName evidence="10">Thiamine-phosphate pyrophosphorylase</fullName>
    </alternativeName>
</protein>
<comment type="catalytic activity">
    <reaction evidence="8 10">
        <text>2-(2-carboxy-4-methylthiazol-5-yl)ethyl phosphate + 4-amino-2-methyl-5-(diphosphooxymethyl)pyrimidine + 2 H(+) = thiamine phosphate + CO2 + diphosphate</text>
        <dbReference type="Rhea" id="RHEA:47848"/>
        <dbReference type="ChEBI" id="CHEBI:15378"/>
        <dbReference type="ChEBI" id="CHEBI:16526"/>
        <dbReference type="ChEBI" id="CHEBI:33019"/>
        <dbReference type="ChEBI" id="CHEBI:37575"/>
        <dbReference type="ChEBI" id="CHEBI:57841"/>
        <dbReference type="ChEBI" id="CHEBI:62890"/>
        <dbReference type="EC" id="2.5.1.3"/>
    </reaction>
</comment>
<evidence type="ECO:0000256" key="7">
    <source>
        <dbReference type="ARBA" id="ARBA00047334"/>
    </source>
</evidence>
<dbReference type="InterPro" id="IPR022998">
    <property type="entry name" value="ThiamineP_synth_TenI"/>
</dbReference>
<organism evidence="13 14">
    <name type="scientific">Fulvimarina manganoxydans</name>
    <dbReference type="NCBI Taxonomy" id="937218"/>
    <lineage>
        <taxon>Bacteria</taxon>
        <taxon>Pseudomonadati</taxon>
        <taxon>Pseudomonadota</taxon>
        <taxon>Alphaproteobacteria</taxon>
        <taxon>Hyphomicrobiales</taxon>
        <taxon>Aurantimonadaceae</taxon>
        <taxon>Fulvimarina</taxon>
    </lineage>
</organism>
<dbReference type="NCBIfam" id="NF000734">
    <property type="entry name" value="PRK00043.1-5"/>
    <property type="match status" value="1"/>
</dbReference>
<evidence type="ECO:0000259" key="12">
    <source>
        <dbReference type="Pfam" id="PF02581"/>
    </source>
</evidence>
<comment type="catalytic activity">
    <reaction evidence="9 10">
        <text>2-[(2R,5Z)-2-carboxy-4-methylthiazol-5(2H)-ylidene]ethyl phosphate + 4-amino-2-methyl-5-(diphosphooxymethyl)pyrimidine + 2 H(+) = thiamine phosphate + CO2 + diphosphate</text>
        <dbReference type="Rhea" id="RHEA:47844"/>
        <dbReference type="ChEBI" id="CHEBI:15378"/>
        <dbReference type="ChEBI" id="CHEBI:16526"/>
        <dbReference type="ChEBI" id="CHEBI:33019"/>
        <dbReference type="ChEBI" id="CHEBI:37575"/>
        <dbReference type="ChEBI" id="CHEBI:57841"/>
        <dbReference type="ChEBI" id="CHEBI:62899"/>
        <dbReference type="EC" id="2.5.1.3"/>
    </reaction>
</comment>
<dbReference type="AlphaFoldDB" id="A0A1W2AFB1"/>
<evidence type="ECO:0000256" key="8">
    <source>
        <dbReference type="ARBA" id="ARBA00047851"/>
    </source>
</evidence>
<keyword evidence="6 10" id="KW-0784">Thiamine biosynthesis</keyword>
<evidence type="ECO:0000256" key="10">
    <source>
        <dbReference type="RuleBase" id="RU003826"/>
    </source>
</evidence>
<dbReference type="OrthoDB" id="9794842at2"/>
<dbReference type="CDD" id="cd00564">
    <property type="entry name" value="TMP_TenI"/>
    <property type="match status" value="1"/>
</dbReference>
<dbReference type="GO" id="GO:0046872">
    <property type="term" value="F:metal ion binding"/>
    <property type="evidence" value="ECO:0007669"/>
    <property type="project" value="UniProtKB-KW"/>
</dbReference>
<keyword evidence="14" id="KW-1185">Reference proteome</keyword>
<keyword evidence="4" id="KW-0479">Metal-binding</keyword>
<dbReference type="EMBL" id="FWXR01000004">
    <property type="protein sequence ID" value="SMC59303.1"/>
    <property type="molecule type" value="Genomic_DNA"/>
</dbReference>
<dbReference type="Pfam" id="PF02581">
    <property type="entry name" value="TMP-TENI"/>
    <property type="match status" value="1"/>
</dbReference>
<dbReference type="GO" id="GO:0005737">
    <property type="term" value="C:cytoplasm"/>
    <property type="evidence" value="ECO:0007669"/>
    <property type="project" value="TreeGrafter"/>
</dbReference>
<dbReference type="PANTHER" id="PTHR20857">
    <property type="entry name" value="THIAMINE-PHOSPHATE PYROPHOSPHORYLASE"/>
    <property type="match status" value="1"/>
</dbReference>
<keyword evidence="5" id="KW-0460">Magnesium</keyword>
<dbReference type="RefSeq" id="WP_084409266.1">
    <property type="nucleotide sequence ID" value="NZ_FWXR01000004.1"/>
</dbReference>
<comment type="catalytic activity">
    <reaction evidence="7 10">
        <text>4-methyl-5-(2-phosphooxyethyl)-thiazole + 4-amino-2-methyl-5-(diphosphooxymethyl)pyrimidine + H(+) = thiamine phosphate + diphosphate</text>
        <dbReference type="Rhea" id="RHEA:22328"/>
        <dbReference type="ChEBI" id="CHEBI:15378"/>
        <dbReference type="ChEBI" id="CHEBI:33019"/>
        <dbReference type="ChEBI" id="CHEBI:37575"/>
        <dbReference type="ChEBI" id="CHEBI:57841"/>
        <dbReference type="ChEBI" id="CHEBI:58296"/>
        <dbReference type="EC" id="2.5.1.3"/>
    </reaction>
</comment>
<evidence type="ECO:0000313" key="14">
    <source>
        <dbReference type="Proteomes" id="UP000192656"/>
    </source>
</evidence>
<evidence type="ECO:0000313" key="13">
    <source>
        <dbReference type="EMBL" id="SMC59303.1"/>
    </source>
</evidence>
<comment type="cofactor">
    <cofactor evidence="1">
        <name>Mg(2+)</name>
        <dbReference type="ChEBI" id="CHEBI:18420"/>
    </cofactor>
</comment>
<dbReference type="Proteomes" id="UP000192656">
    <property type="component" value="Unassembled WGS sequence"/>
</dbReference>
<evidence type="ECO:0000256" key="4">
    <source>
        <dbReference type="ARBA" id="ARBA00022723"/>
    </source>
</evidence>
<dbReference type="GO" id="GO:0009228">
    <property type="term" value="P:thiamine biosynthetic process"/>
    <property type="evidence" value="ECO:0007669"/>
    <property type="project" value="UniProtKB-KW"/>
</dbReference>
<dbReference type="Gene3D" id="3.20.20.70">
    <property type="entry name" value="Aldolase class I"/>
    <property type="match status" value="1"/>
</dbReference>
<evidence type="ECO:0000256" key="3">
    <source>
        <dbReference type="ARBA" id="ARBA00022679"/>
    </source>
</evidence>
<evidence type="ECO:0000256" key="5">
    <source>
        <dbReference type="ARBA" id="ARBA00022842"/>
    </source>
</evidence>
<dbReference type="InterPro" id="IPR036206">
    <property type="entry name" value="ThiamineP_synth_sf"/>
</dbReference>
<comment type="similarity">
    <text evidence="10">Belongs to the thiamine-phosphate synthase family.</text>
</comment>
<name>A0A1W2AFB1_9HYPH</name>